<dbReference type="AlphaFoldDB" id="A0ABD3Q2Z0"/>
<feature type="compositionally biased region" description="Basic residues" evidence="1">
    <location>
        <begin position="42"/>
        <end position="53"/>
    </location>
</feature>
<protein>
    <submittedName>
        <fullName evidence="2">Uncharacterized protein</fullName>
    </submittedName>
</protein>
<sequence>MNQSPRHRGRQSEVAVSPEEVATHRRSRSGSRSREFHEDGSKHKKHKKKRRHRDSSPSVSTASRRHAKKTHRKQKKTKHSKKKSHKKSRRRERSRSGSPAQSETASCPPGAHELASALTKLFDSYPAMASLDEGGIPLIFVQLSRGTEFNLSAMPDRNLAKLLSDVFQSLALHGMELTGSGAWGWLTTSSANANKGRDSLALLRLVRAMLGALGITLGAFEEHDRKLAMRQNQNKEELQTKQREPDNDFQNRSTEMRTEIGHEESSSDLVHRKRVERMTSQLLARFEPHSSSSSALALELQGICRLVSDGESLQLDGLENEKLKASLGQLFELVGLEIVEIEQEEDDDDEGVVAADGDPPKSYGYSLPDVSDSRSKAISNLEVVLRVCQFQSGNGVECAPLAWAASDNKSQAESSSDEEEDGPAPIGTMAAVKASKRVRHPAVATLISGTEETEGGREEWMTTPGEHDLLKGILSKSIRSRTFKNEKNRGLPVPSPACANQPINPEVLAEVNAIHQAYEESRGPSLLDAHRQQQEELKRQQQGQKAHEWKWSRDKNLDDGRRVDKNALHLVLGGAKTELKTKFQGGHGH</sequence>
<name>A0ABD3Q2Z0_9STRA</name>
<feature type="region of interest" description="Disordered" evidence="1">
    <location>
        <begin position="537"/>
        <end position="559"/>
    </location>
</feature>
<proteinExistence type="predicted"/>
<dbReference type="InterPro" id="IPR039190">
    <property type="entry name" value="TTC14"/>
</dbReference>
<feature type="region of interest" description="Disordered" evidence="1">
    <location>
        <begin position="342"/>
        <end position="368"/>
    </location>
</feature>
<organism evidence="2 3">
    <name type="scientific">Cyclotella cryptica</name>
    <dbReference type="NCBI Taxonomy" id="29204"/>
    <lineage>
        <taxon>Eukaryota</taxon>
        <taxon>Sar</taxon>
        <taxon>Stramenopiles</taxon>
        <taxon>Ochrophyta</taxon>
        <taxon>Bacillariophyta</taxon>
        <taxon>Coscinodiscophyceae</taxon>
        <taxon>Thalassiosirophycidae</taxon>
        <taxon>Stephanodiscales</taxon>
        <taxon>Stephanodiscaceae</taxon>
        <taxon>Cyclotella</taxon>
    </lineage>
</organism>
<dbReference type="Proteomes" id="UP001516023">
    <property type="component" value="Unassembled WGS sequence"/>
</dbReference>
<evidence type="ECO:0000256" key="1">
    <source>
        <dbReference type="SAM" id="MobiDB-lite"/>
    </source>
</evidence>
<feature type="region of interest" description="Disordered" evidence="1">
    <location>
        <begin position="231"/>
        <end position="250"/>
    </location>
</feature>
<accession>A0ABD3Q2Z0</accession>
<keyword evidence="3" id="KW-1185">Reference proteome</keyword>
<evidence type="ECO:0000313" key="2">
    <source>
        <dbReference type="EMBL" id="KAL3792600.1"/>
    </source>
</evidence>
<dbReference type="EMBL" id="JABMIG020000100">
    <property type="protein sequence ID" value="KAL3792600.1"/>
    <property type="molecule type" value="Genomic_DNA"/>
</dbReference>
<dbReference type="PANTHER" id="PTHR23184:SF9">
    <property type="entry name" value="TETRATRICOPEPTIDE REPEAT PROTEIN 14"/>
    <property type="match status" value="1"/>
</dbReference>
<gene>
    <name evidence="2" type="ORF">HJC23_005570</name>
</gene>
<comment type="caution">
    <text evidence="2">The sequence shown here is derived from an EMBL/GenBank/DDBJ whole genome shotgun (WGS) entry which is preliminary data.</text>
</comment>
<feature type="compositionally biased region" description="Basic and acidic residues" evidence="1">
    <location>
        <begin position="32"/>
        <end position="41"/>
    </location>
</feature>
<evidence type="ECO:0000313" key="3">
    <source>
        <dbReference type="Proteomes" id="UP001516023"/>
    </source>
</evidence>
<feature type="compositionally biased region" description="Acidic residues" evidence="1">
    <location>
        <begin position="342"/>
        <end position="351"/>
    </location>
</feature>
<feature type="compositionally biased region" description="Basic and acidic residues" evidence="1">
    <location>
        <begin position="231"/>
        <end position="246"/>
    </location>
</feature>
<dbReference type="PANTHER" id="PTHR23184">
    <property type="entry name" value="TETRATRICOPEPTIDE REPEAT PROTEIN 14"/>
    <property type="match status" value="1"/>
</dbReference>
<feature type="compositionally biased region" description="Basic residues" evidence="1">
    <location>
        <begin position="63"/>
        <end position="93"/>
    </location>
</feature>
<reference evidence="2 3" key="1">
    <citation type="journal article" date="2020" name="G3 (Bethesda)">
        <title>Improved Reference Genome for Cyclotella cryptica CCMP332, a Model for Cell Wall Morphogenesis, Salinity Adaptation, and Lipid Production in Diatoms (Bacillariophyta).</title>
        <authorList>
            <person name="Roberts W.R."/>
            <person name="Downey K.M."/>
            <person name="Ruck E.C."/>
            <person name="Traller J.C."/>
            <person name="Alverson A.J."/>
        </authorList>
    </citation>
    <scope>NUCLEOTIDE SEQUENCE [LARGE SCALE GENOMIC DNA]</scope>
    <source>
        <strain evidence="2 3">CCMP332</strain>
    </source>
</reference>
<feature type="region of interest" description="Disordered" evidence="1">
    <location>
        <begin position="1"/>
        <end position="110"/>
    </location>
</feature>